<protein>
    <submittedName>
        <fullName evidence="1">Trigger factor</fullName>
    </submittedName>
</protein>
<comment type="caution">
    <text evidence="1">The sequence shown here is derived from an EMBL/GenBank/DDBJ whole genome shotgun (WGS) entry which is preliminary data.</text>
</comment>
<evidence type="ECO:0000313" key="2">
    <source>
        <dbReference type="Proteomes" id="UP000634136"/>
    </source>
</evidence>
<name>A0A834W7U2_9FABA</name>
<accession>A0A834W7U2</accession>
<dbReference type="Proteomes" id="UP000634136">
    <property type="component" value="Unassembled WGS sequence"/>
</dbReference>
<dbReference type="PANTHER" id="PTHR37227">
    <property type="entry name" value="OS01G0219000 PROTEIN"/>
    <property type="match status" value="1"/>
</dbReference>
<dbReference type="AlphaFoldDB" id="A0A834W7U2"/>
<dbReference type="EMBL" id="JAAIUW010000011">
    <property type="protein sequence ID" value="KAF7808971.1"/>
    <property type="molecule type" value="Genomic_DNA"/>
</dbReference>
<organism evidence="1 2">
    <name type="scientific">Senna tora</name>
    <dbReference type="NCBI Taxonomy" id="362788"/>
    <lineage>
        <taxon>Eukaryota</taxon>
        <taxon>Viridiplantae</taxon>
        <taxon>Streptophyta</taxon>
        <taxon>Embryophyta</taxon>
        <taxon>Tracheophyta</taxon>
        <taxon>Spermatophyta</taxon>
        <taxon>Magnoliopsida</taxon>
        <taxon>eudicotyledons</taxon>
        <taxon>Gunneridae</taxon>
        <taxon>Pentapetalae</taxon>
        <taxon>rosids</taxon>
        <taxon>fabids</taxon>
        <taxon>Fabales</taxon>
        <taxon>Fabaceae</taxon>
        <taxon>Caesalpinioideae</taxon>
        <taxon>Cassia clade</taxon>
        <taxon>Senna</taxon>
    </lineage>
</organism>
<keyword evidence="2" id="KW-1185">Reference proteome</keyword>
<evidence type="ECO:0000313" key="1">
    <source>
        <dbReference type="EMBL" id="KAF7808971.1"/>
    </source>
</evidence>
<gene>
    <name evidence="1" type="ORF">G2W53_035714</name>
</gene>
<proteinExistence type="predicted"/>
<dbReference type="OrthoDB" id="17536at2759"/>
<dbReference type="PANTHER" id="PTHR37227:SF2">
    <property type="entry name" value="OS01G0219000 PROTEIN"/>
    <property type="match status" value="1"/>
</dbReference>
<sequence length="310" mass="34155">MIEKVAADGENFQSSSKLMVYIAHLRPISASASSRLNKKKKKKEEMEDVITEIPPPSRFFEEDLNNFTPPSPTLPSPFLLFSHPHPPQPLQPSLLIIALSSPSLYLLHTFPKKTLIASLILPEIPSSGNSIQPSLTDNTINIYSLDSHDALLVAVQSTVSPERSHSVAKLLIGDRIAPKRVVVLGSIRIQNYRGRLSSDEAFAYKLETSSERKSVIGEKLLKGLEYYPSGSVVDGLSAALLGRCQILNIRGVLCVSWPEFDASVVSLIKGLLQKDVLPGLDLSSSDERSDELPLKFGRSKDHHFESDLYT</sequence>
<reference evidence="1" key="1">
    <citation type="submission" date="2020-09" db="EMBL/GenBank/DDBJ databases">
        <title>Genome-Enabled Discovery of Anthraquinone Biosynthesis in Senna tora.</title>
        <authorList>
            <person name="Kang S.-H."/>
            <person name="Pandey R.P."/>
            <person name="Lee C.-M."/>
            <person name="Sim J.-S."/>
            <person name="Jeong J.-T."/>
            <person name="Choi B.-S."/>
            <person name="Jung M."/>
            <person name="Ginzburg D."/>
            <person name="Zhao K."/>
            <person name="Won S.Y."/>
            <person name="Oh T.-J."/>
            <person name="Yu Y."/>
            <person name="Kim N.-H."/>
            <person name="Lee O.R."/>
            <person name="Lee T.-H."/>
            <person name="Bashyal P."/>
            <person name="Kim T.-S."/>
            <person name="Lee W.-H."/>
            <person name="Kawkins C."/>
            <person name="Kim C.-K."/>
            <person name="Kim J.S."/>
            <person name="Ahn B.O."/>
            <person name="Rhee S.Y."/>
            <person name="Sohng J.K."/>
        </authorList>
    </citation>
    <scope>NUCLEOTIDE SEQUENCE</scope>
    <source>
        <tissue evidence="1">Leaf</tissue>
    </source>
</reference>